<evidence type="ECO:0000313" key="2">
    <source>
        <dbReference type="EMBL" id="CAF0696304.1"/>
    </source>
</evidence>
<gene>
    <name evidence="2" type="ORF">MPNT_20183</name>
</gene>
<dbReference type="PANTHER" id="PTHR33221">
    <property type="entry name" value="WINGED HELIX-TURN-HELIX TRANSCRIPTIONAL REGULATOR, RRF2 FAMILY"/>
    <property type="match status" value="1"/>
</dbReference>
<dbReference type="InterPro" id="IPR036390">
    <property type="entry name" value="WH_DNA-bd_sf"/>
</dbReference>
<sequence length="158" mass="17506">MMVFVTLTRRGKYALRALLYLARHRERGPILIHEIAAQERIPKKFLEAILLELKNTGVLVSRKGKGGGYYLERDPSTVSLASILRSLDGPLAPVRCVSQTAYAPCADCLDEASCVLRSVMAEVHEAILGVLEGLSLQDLVEREDRLRLLTSSVPTFDI</sequence>
<protein>
    <submittedName>
        <fullName evidence="2">HTH-type transcriptional regulator rrf2-like</fullName>
    </submittedName>
</protein>
<dbReference type="PROSITE" id="PS51197">
    <property type="entry name" value="HTH_RRF2_2"/>
    <property type="match status" value="1"/>
</dbReference>
<dbReference type="Proteomes" id="UP000663859">
    <property type="component" value="Unassembled WGS sequence"/>
</dbReference>
<comment type="caution">
    <text evidence="2">The sequence shown here is derived from an EMBL/GenBank/DDBJ whole genome shotgun (WGS) entry which is preliminary data.</text>
</comment>
<name>A0A8J2FP67_9BACT</name>
<dbReference type="GO" id="GO:0003700">
    <property type="term" value="F:DNA-binding transcription factor activity"/>
    <property type="evidence" value="ECO:0007669"/>
    <property type="project" value="TreeGrafter"/>
</dbReference>
<evidence type="ECO:0000256" key="1">
    <source>
        <dbReference type="ARBA" id="ARBA00023125"/>
    </source>
</evidence>
<organism evidence="2 3">
    <name type="scientific">Candidatus Methylacidithermus pantelleriae</name>
    <dbReference type="NCBI Taxonomy" id="2744239"/>
    <lineage>
        <taxon>Bacteria</taxon>
        <taxon>Pseudomonadati</taxon>
        <taxon>Verrucomicrobiota</taxon>
        <taxon>Methylacidiphilae</taxon>
        <taxon>Methylacidiphilales</taxon>
        <taxon>Methylacidiphilaceae</taxon>
        <taxon>Candidatus Methylacidithermus</taxon>
    </lineage>
</organism>
<dbReference type="GO" id="GO:0003677">
    <property type="term" value="F:DNA binding"/>
    <property type="evidence" value="ECO:0007669"/>
    <property type="project" value="UniProtKB-KW"/>
</dbReference>
<dbReference type="InterPro" id="IPR000944">
    <property type="entry name" value="Tscrpt_reg_Rrf2"/>
</dbReference>
<dbReference type="InterPro" id="IPR036388">
    <property type="entry name" value="WH-like_DNA-bd_sf"/>
</dbReference>
<dbReference type="SUPFAM" id="SSF46785">
    <property type="entry name" value="Winged helix' DNA-binding domain"/>
    <property type="match status" value="1"/>
</dbReference>
<dbReference type="Gene3D" id="1.10.10.10">
    <property type="entry name" value="Winged helix-like DNA-binding domain superfamily/Winged helix DNA-binding domain"/>
    <property type="match status" value="1"/>
</dbReference>
<dbReference type="Pfam" id="PF02082">
    <property type="entry name" value="Rrf2"/>
    <property type="match status" value="1"/>
</dbReference>
<keyword evidence="3" id="KW-1185">Reference proteome</keyword>
<proteinExistence type="predicted"/>
<dbReference type="InterPro" id="IPR030489">
    <property type="entry name" value="TR_Rrf2-type_CS"/>
</dbReference>
<dbReference type="EMBL" id="CAJNOB010000012">
    <property type="protein sequence ID" value="CAF0696304.1"/>
    <property type="molecule type" value="Genomic_DNA"/>
</dbReference>
<dbReference type="PANTHER" id="PTHR33221:SF5">
    <property type="entry name" value="HTH-TYPE TRANSCRIPTIONAL REGULATOR ISCR"/>
    <property type="match status" value="1"/>
</dbReference>
<evidence type="ECO:0000313" key="3">
    <source>
        <dbReference type="Proteomes" id="UP000663859"/>
    </source>
</evidence>
<dbReference type="NCBIfam" id="TIGR00738">
    <property type="entry name" value="rrf2_super"/>
    <property type="match status" value="1"/>
</dbReference>
<accession>A0A8J2FP67</accession>
<dbReference type="AlphaFoldDB" id="A0A8J2FP67"/>
<dbReference type="GO" id="GO:0005829">
    <property type="term" value="C:cytosol"/>
    <property type="evidence" value="ECO:0007669"/>
    <property type="project" value="TreeGrafter"/>
</dbReference>
<reference evidence="2" key="1">
    <citation type="submission" date="2021-02" db="EMBL/GenBank/DDBJ databases">
        <authorList>
            <person name="Cremers G."/>
            <person name="Picone N."/>
        </authorList>
    </citation>
    <scope>NUCLEOTIDE SEQUENCE</scope>
    <source>
        <strain evidence="2">PQ17</strain>
    </source>
</reference>
<keyword evidence="1" id="KW-0238">DNA-binding</keyword>
<dbReference type="PROSITE" id="PS01332">
    <property type="entry name" value="HTH_RRF2_1"/>
    <property type="match status" value="1"/>
</dbReference>